<dbReference type="RefSeq" id="WP_018974950.1">
    <property type="nucleotide sequence ID" value="NZ_BMLN01000001.1"/>
</dbReference>
<sequence length="311" mass="33487">MKKTIKACAALVMAGSFAFATSASAFSDVTDASNAKIAEALQQQGVMQGVGSDLFAPQSDLTNAQAIQLIVNAFDLKTDPGTDDKPVSSFNTDAWYAPAYEAALDNGIETVKKSDSVNAKITREAFASLLLEGINTTGQYPTTKMYIAFEDEKEFTDTHMGAVQTLGNMRILSRTESKFRPQDPITRMEAAEMVYNALEFINNVGGDNQTEDGTGANDLNVTTKTEADGRIKATLKASMPNPGYGLKIENVKYENGKAIIEYRVTNPEPGMMYPQVITDVEVSTYLTETHTEVAAQPIDGSTGGSDAKLLQ</sequence>
<gene>
    <name evidence="3" type="ORF">GCM10010969_00140</name>
</gene>
<feature type="chain" id="PRO_5045321131" description="SLH domain-containing protein" evidence="1">
    <location>
        <begin position="26"/>
        <end position="311"/>
    </location>
</feature>
<evidence type="ECO:0000313" key="4">
    <source>
        <dbReference type="Proteomes" id="UP000606653"/>
    </source>
</evidence>
<organism evidence="3 4">
    <name type="scientific">Saccharibacillus kuerlensis</name>
    <dbReference type="NCBI Taxonomy" id="459527"/>
    <lineage>
        <taxon>Bacteria</taxon>
        <taxon>Bacillati</taxon>
        <taxon>Bacillota</taxon>
        <taxon>Bacilli</taxon>
        <taxon>Bacillales</taxon>
        <taxon>Paenibacillaceae</taxon>
        <taxon>Saccharibacillus</taxon>
    </lineage>
</organism>
<dbReference type="Pfam" id="PF00395">
    <property type="entry name" value="SLH"/>
    <property type="match status" value="2"/>
</dbReference>
<accession>A0ABQ2KR16</accession>
<name>A0ABQ2KR16_9BACL</name>
<comment type="caution">
    <text evidence="3">The sequence shown here is derived from an EMBL/GenBank/DDBJ whole genome shotgun (WGS) entry which is preliminary data.</text>
</comment>
<reference evidence="4" key="1">
    <citation type="journal article" date="2019" name="Int. J. Syst. Evol. Microbiol.">
        <title>The Global Catalogue of Microorganisms (GCM) 10K type strain sequencing project: providing services to taxonomists for standard genome sequencing and annotation.</title>
        <authorList>
            <consortium name="The Broad Institute Genomics Platform"/>
            <consortium name="The Broad Institute Genome Sequencing Center for Infectious Disease"/>
            <person name="Wu L."/>
            <person name="Ma J."/>
        </authorList>
    </citation>
    <scope>NUCLEOTIDE SEQUENCE [LARGE SCALE GENOMIC DNA]</scope>
    <source>
        <strain evidence="4">CGMCC 1.6964</strain>
    </source>
</reference>
<evidence type="ECO:0000259" key="2">
    <source>
        <dbReference type="PROSITE" id="PS51272"/>
    </source>
</evidence>
<feature type="signal peptide" evidence="1">
    <location>
        <begin position="1"/>
        <end position="25"/>
    </location>
</feature>
<protein>
    <recommendedName>
        <fullName evidence="2">SLH domain-containing protein</fullName>
    </recommendedName>
</protein>
<evidence type="ECO:0000256" key="1">
    <source>
        <dbReference type="SAM" id="SignalP"/>
    </source>
</evidence>
<dbReference type="Pfam" id="PF14343">
    <property type="entry name" value="PrcB_C"/>
    <property type="match status" value="1"/>
</dbReference>
<proteinExistence type="predicted"/>
<evidence type="ECO:0000313" key="3">
    <source>
        <dbReference type="EMBL" id="GGN90057.1"/>
    </source>
</evidence>
<dbReference type="InterPro" id="IPR025748">
    <property type="entry name" value="PrcB_C_dom"/>
</dbReference>
<dbReference type="Proteomes" id="UP000606653">
    <property type="component" value="Unassembled WGS sequence"/>
</dbReference>
<keyword evidence="1" id="KW-0732">Signal</keyword>
<feature type="domain" description="SLH" evidence="2">
    <location>
        <begin position="146"/>
        <end position="208"/>
    </location>
</feature>
<dbReference type="EMBL" id="BMLN01000001">
    <property type="protein sequence ID" value="GGN90057.1"/>
    <property type="molecule type" value="Genomic_DNA"/>
</dbReference>
<feature type="domain" description="SLH" evidence="2">
    <location>
        <begin position="21"/>
        <end position="84"/>
    </location>
</feature>
<keyword evidence="4" id="KW-1185">Reference proteome</keyword>
<dbReference type="PROSITE" id="PS51272">
    <property type="entry name" value="SLH"/>
    <property type="match status" value="2"/>
</dbReference>
<dbReference type="InterPro" id="IPR001119">
    <property type="entry name" value="SLH_dom"/>
</dbReference>